<dbReference type="EMBL" id="REGN01000473">
    <property type="protein sequence ID" value="RNA41691.1"/>
    <property type="molecule type" value="Genomic_DNA"/>
</dbReference>
<dbReference type="STRING" id="10195.A0A3M7T0Y4"/>
<protein>
    <submittedName>
        <fullName evidence="6">Ras and EF-hand domain-containing protein-like</fullName>
    </submittedName>
</protein>
<reference evidence="6 7" key="1">
    <citation type="journal article" date="2018" name="Sci. Rep.">
        <title>Genomic signatures of local adaptation to the degree of environmental predictability in rotifers.</title>
        <authorList>
            <person name="Franch-Gras L."/>
            <person name="Hahn C."/>
            <person name="Garcia-Roger E.M."/>
            <person name="Carmona M.J."/>
            <person name="Serra M."/>
            <person name="Gomez A."/>
        </authorList>
    </citation>
    <scope>NUCLEOTIDE SEQUENCE [LARGE SCALE GENOMIC DNA]</scope>
    <source>
        <strain evidence="6">HYR1</strain>
    </source>
</reference>
<dbReference type="GO" id="GO:0005737">
    <property type="term" value="C:cytoplasm"/>
    <property type="evidence" value="ECO:0007669"/>
    <property type="project" value="UniProtKB-SubCell"/>
</dbReference>
<accession>A0A3M7T0Y4</accession>
<dbReference type="PROSITE" id="PS51420">
    <property type="entry name" value="RHO"/>
    <property type="match status" value="1"/>
</dbReference>
<name>A0A3M7T0Y4_BRAPC</name>
<dbReference type="GO" id="GO:0005525">
    <property type="term" value="F:GTP binding"/>
    <property type="evidence" value="ECO:0007669"/>
    <property type="project" value="UniProtKB-KW"/>
</dbReference>
<dbReference type="InterPro" id="IPR005225">
    <property type="entry name" value="Small_GTP-bd"/>
</dbReference>
<dbReference type="OrthoDB" id="9989112at2759"/>
<dbReference type="PROSITE" id="PS51417">
    <property type="entry name" value="ARF"/>
    <property type="match status" value="1"/>
</dbReference>
<dbReference type="InterPro" id="IPR027417">
    <property type="entry name" value="P-loop_NTPase"/>
</dbReference>
<dbReference type="FunFam" id="3.40.50.300:FF:001348">
    <property type="entry name" value="Ras and EF-hand domain-containing protein"/>
    <property type="match status" value="1"/>
</dbReference>
<keyword evidence="2" id="KW-0963">Cytoplasm</keyword>
<evidence type="ECO:0000256" key="1">
    <source>
        <dbReference type="ARBA" id="ARBA00004496"/>
    </source>
</evidence>
<dbReference type="PRINTS" id="PR00449">
    <property type="entry name" value="RASTRNSFRMNG"/>
</dbReference>
<keyword evidence="7" id="KW-1185">Reference proteome</keyword>
<evidence type="ECO:0000256" key="2">
    <source>
        <dbReference type="ARBA" id="ARBA00022490"/>
    </source>
</evidence>
<dbReference type="PANTHER" id="PTHR47977">
    <property type="entry name" value="RAS-RELATED PROTEIN RAB"/>
    <property type="match status" value="1"/>
</dbReference>
<evidence type="ECO:0000256" key="4">
    <source>
        <dbReference type="ARBA" id="ARBA00023054"/>
    </source>
</evidence>
<dbReference type="Gene3D" id="3.40.50.300">
    <property type="entry name" value="P-loop containing nucleotide triphosphate hydrolases"/>
    <property type="match status" value="1"/>
</dbReference>
<evidence type="ECO:0000313" key="7">
    <source>
        <dbReference type="Proteomes" id="UP000276133"/>
    </source>
</evidence>
<dbReference type="Pfam" id="PF00071">
    <property type="entry name" value="Ras"/>
    <property type="match status" value="1"/>
</dbReference>
<evidence type="ECO:0000256" key="3">
    <source>
        <dbReference type="ARBA" id="ARBA00022741"/>
    </source>
</evidence>
<dbReference type="SMART" id="SM00173">
    <property type="entry name" value="RAS"/>
    <property type="match status" value="1"/>
</dbReference>
<dbReference type="Proteomes" id="UP000276133">
    <property type="component" value="Unassembled WGS sequence"/>
</dbReference>
<dbReference type="SUPFAM" id="SSF52540">
    <property type="entry name" value="P-loop containing nucleoside triphosphate hydrolases"/>
    <property type="match status" value="1"/>
</dbReference>
<dbReference type="CDD" id="cd00154">
    <property type="entry name" value="Rab"/>
    <property type="match status" value="1"/>
</dbReference>
<dbReference type="SMART" id="SM00174">
    <property type="entry name" value="RHO"/>
    <property type="match status" value="1"/>
</dbReference>
<sequence>GVGKTSFITRYCKGQFNSSTSSTIGVDHYTKILDIDGKRIALQLWDTCGQERFRSIAKSYFRRADGVVLMYDCTHEKSFLNVREWVEMINETSDKRIPIVIIGNKIDLREEIGQSGQSVEKEDGFRLAKQFQSLFIETSAKDGSNVDRSLIEISRLMNTNQDIELKSDRIRLG</sequence>
<keyword evidence="5" id="KW-0342">GTP-binding</keyword>
<feature type="non-terminal residue" evidence="6">
    <location>
        <position position="173"/>
    </location>
</feature>
<dbReference type="InterPro" id="IPR050227">
    <property type="entry name" value="Rab"/>
</dbReference>
<organism evidence="6 7">
    <name type="scientific">Brachionus plicatilis</name>
    <name type="common">Marine rotifer</name>
    <name type="synonym">Brachionus muelleri</name>
    <dbReference type="NCBI Taxonomy" id="10195"/>
    <lineage>
        <taxon>Eukaryota</taxon>
        <taxon>Metazoa</taxon>
        <taxon>Spiralia</taxon>
        <taxon>Gnathifera</taxon>
        <taxon>Rotifera</taxon>
        <taxon>Eurotatoria</taxon>
        <taxon>Monogononta</taxon>
        <taxon>Pseudotrocha</taxon>
        <taxon>Ploima</taxon>
        <taxon>Brachionidae</taxon>
        <taxon>Brachionus</taxon>
    </lineage>
</organism>
<dbReference type="SMART" id="SM00175">
    <property type="entry name" value="RAB"/>
    <property type="match status" value="1"/>
</dbReference>
<dbReference type="PROSITE" id="PS51419">
    <property type="entry name" value="RAB"/>
    <property type="match status" value="1"/>
</dbReference>
<evidence type="ECO:0000256" key="5">
    <source>
        <dbReference type="ARBA" id="ARBA00023134"/>
    </source>
</evidence>
<evidence type="ECO:0000313" key="6">
    <source>
        <dbReference type="EMBL" id="RNA41691.1"/>
    </source>
</evidence>
<dbReference type="GO" id="GO:0003924">
    <property type="term" value="F:GTPase activity"/>
    <property type="evidence" value="ECO:0007669"/>
    <property type="project" value="InterPro"/>
</dbReference>
<feature type="non-terminal residue" evidence="6">
    <location>
        <position position="1"/>
    </location>
</feature>
<dbReference type="AlphaFoldDB" id="A0A3M7T0Y4"/>
<dbReference type="InterPro" id="IPR001806">
    <property type="entry name" value="Small_GTPase"/>
</dbReference>
<comment type="subcellular location">
    <subcellularLocation>
        <location evidence="1">Cytoplasm</location>
    </subcellularLocation>
</comment>
<dbReference type="PROSITE" id="PS51421">
    <property type="entry name" value="RAS"/>
    <property type="match status" value="1"/>
</dbReference>
<dbReference type="SMART" id="SM00176">
    <property type="entry name" value="RAN"/>
    <property type="match status" value="1"/>
</dbReference>
<proteinExistence type="predicted"/>
<comment type="caution">
    <text evidence="6">The sequence shown here is derived from an EMBL/GenBank/DDBJ whole genome shotgun (WGS) entry which is preliminary data.</text>
</comment>
<dbReference type="NCBIfam" id="TIGR00231">
    <property type="entry name" value="small_GTP"/>
    <property type="match status" value="1"/>
</dbReference>
<gene>
    <name evidence="6" type="ORF">BpHYR1_010968</name>
</gene>
<keyword evidence="3" id="KW-0547">Nucleotide-binding</keyword>
<keyword evidence="4" id="KW-0175">Coiled coil</keyword>